<accession>X1K8M6</accession>
<name>X1K8M6_9ZZZZ</name>
<organism evidence="1">
    <name type="scientific">marine sediment metagenome</name>
    <dbReference type="NCBI Taxonomy" id="412755"/>
    <lineage>
        <taxon>unclassified sequences</taxon>
        <taxon>metagenomes</taxon>
        <taxon>ecological metagenomes</taxon>
    </lineage>
</organism>
<proteinExistence type="predicted"/>
<reference evidence="1" key="1">
    <citation type="journal article" date="2014" name="Front. Microbiol.">
        <title>High frequency of phylogenetically diverse reductive dehalogenase-homologous genes in deep subseafloor sedimentary metagenomes.</title>
        <authorList>
            <person name="Kawai M."/>
            <person name="Futagami T."/>
            <person name="Toyoda A."/>
            <person name="Takaki Y."/>
            <person name="Nishi S."/>
            <person name="Hori S."/>
            <person name="Arai W."/>
            <person name="Tsubouchi T."/>
            <person name="Morono Y."/>
            <person name="Uchiyama I."/>
            <person name="Ito T."/>
            <person name="Fujiyama A."/>
            <person name="Inagaki F."/>
            <person name="Takami H."/>
        </authorList>
    </citation>
    <scope>NUCLEOTIDE SEQUENCE</scope>
    <source>
        <strain evidence="1">Expedition CK06-06</strain>
    </source>
</reference>
<gene>
    <name evidence="1" type="ORF">S06H3_05641</name>
</gene>
<evidence type="ECO:0000313" key="1">
    <source>
        <dbReference type="EMBL" id="GAH89950.1"/>
    </source>
</evidence>
<sequence>MTFFNEKTNRLYWFDLAGDQWMVEGYFLRWSLALRWMGAGSYYRVTRFSGRWENPEGKTTSVYQIHPEEKLWKFLLKHGEKIPFVDAAYGIGAFQYPRQDTFYLYINDTGFILRTR</sequence>
<dbReference type="EMBL" id="BARV01002109">
    <property type="protein sequence ID" value="GAH89950.1"/>
    <property type="molecule type" value="Genomic_DNA"/>
</dbReference>
<dbReference type="AlphaFoldDB" id="X1K8M6"/>
<comment type="caution">
    <text evidence="1">The sequence shown here is derived from an EMBL/GenBank/DDBJ whole genome shotgun (WGS) entry which is preliminary data.</text>
</comment>
<protein>
    <submittedName>
        <fullName evidence="1">Uncharacterized protein</fullName>
    </submittedName>
</protein>